<keyword evidence="1" id="KW-0805">Transcription regulation</keyword>
<dbReference type="GO" id="GO:0006355">
    <property type="term" value="P:regulation of DNA-templated transcription"/>
    <property type="evidence" value="ECO:0007669"/>
    <property type="project" value="InterPro"/>
</dbReference>
<name>A0A7Y8KXD3_9BURK</name>
<evidence type="ECO:0000256" key="1">
    <source>
        <dbReference type="ARBA" id="ARBA00023015"/>
    </source>
</evidence>
<evidence type="ECO:0000259" key="4">
    <source>
        <dbReference type="PROSITE" id="PS00622"/>
    </source>
</evidence>
<keyword evidence="3" id="KW-0804">Transcription</keyword>
<evidence type="ECO:0000256" key="3">
    <source>
        <dbReference type="ARBA" id="ARBA00023163"/>
    </source>
</evidence>
<dbReference type="GO" id="GO:0003677">
    <property type="term" value="F:DNA binding"/>
    <property type="evidence" value="ECO:0007669"/>
    <property type="project" value="UniProtKB-KW"/>
</dbReference>
<protein>
    <recommendedName>
        <fullName evidence="4">HTH luxR-type domain-containing protein</fullName>
    </recommendedName>
</protein>
<reference evidence="5 6" key="1">
    <citation type="submission" date="2019-09" db="EMBL/GenBank/DDBJ databases">
        <title>Hydrogenophaga aromatica sp. nov., isolated from a para-xylene-degrading enrichment culture.</title>
        <authorList>
            <person name="Tancsics A."/>
            <person name="Banerjee S."/>
        </authorList>
    </citation>
    <scope>NUCLEOTIDE SEQUENCE [LARGE SCALE GENOMIC DNA]</scope>
    <source>
        <strain evidence="5 6">D2P1</strain>
    </source>
</reference>
<evidence type="ECO:0000256" key="2">
    <source>
        <dbReference type="ARBA" id="ARBA00023125"/>
    </source>
</evidence>
<gene>
    <name evidence="5" type="ORF">F3K02_06455</name>
</gene>
<dbReference type="Gene3D" id="1.10.10.10">
    <property type="entry name" value="Winged helix-like DNA-binding domain superfamily/Winged helix DNA-binding domain"/>
    <property type="match status" value="1"/>
</dbReference>
<dbReference type="InterPro" id="IPR000792">
    <property type="entry name" value="Tscrpt_reg_LuxR_C"/>
</dbReference>
<dbReference type="Gene3D" id="3.30.450.80">
    <property type="entry name" value="Transcription factor LuxR-like, autoinducer-binding domain"/>
    <property type="match status" value="1"/>
</dbReference>
<keyword evidence="2" id="KW-0238">DNA-binding</keyword>
<dbReference type="SUPFAM" id="SSF46894">
    <property type="entry name" value="C-terminal effector domain of the bipartite response regulators"/>
    <property type="match status" value="1"/>
</dbReference>
<dbReference type="Pfam" id="PF03472">
    <property type="entry name" value="Autoind_bind"/>
    <property type="match status" value="1"/>
</dbReference>
<dbReference type="InterPro" id="IPR036388">
    <property type="entry name" value="WH-like_DNA-bd_sf"/>
</dbReference>
<dbReference type="SUPFAM" id="SSF75516">
    <property type="entry name" value="Pheromone-binding domain of LuxR-like quorum-sensing transcription factors"/>
    <property type="match status" value="1"/>
</dbReference>
<proteinExistence type="predicted"/>
<dbReference type="Pfam" id="PF00196">
    <property type="entry name" value="GerE"/>
    <property type="match status" value="1"/>
</dbReference>
<evidence type="ECO:0000313" key="6">
    <source>
        <dbReference type="Proteomes" id="UP000545507"/>
    </source>
</evidence>
<dbReference type="EMBL" id="VYGV01000006">
    <property type="protein sequence ID" value="NWF44893.1"/>
    <property type="molecule type" value="Genomic_DNA"/>
</dbReference>
<organism evidence="5 6">
    <name type="scientific">Hydrogenophaga aromaticivorans</name>
    <dbReference type="NCBI Taxonomy" id="2610898"/>
    <lineage>
        <taxon>Bacteria</taxon>
        <taxon>Pseudomonadati</taxon>
        <taxon>Pseudomonadota</taxon>
        <taxon>Betaproteobacteria</taxon>
        <taxon>Burkholderiales</taxon>
        <taxon>Comamonadaceae</taxon>
        <taxon>Hydrogenophaga</taxon>
    </lineage>
</organism>
<evidence type="ECO:0000313" key="5">
    <source>
        <dbReference type="EMBL" id="NWF44893.1"/>
    </source>
</evidence>
<dbReference type="InterPro" id="IPR036693">
    <property type="entry name" value="TF_LuxR_autoind-bd_dom_sf"/>
</dbReference>
<dbReference type="InterPro" id="IPR016032">
    <property type="entry name" value="Sig_transdc_resp-reg_C-effctor"/>
</dbReference>
<dbReference type="PROSITE" id="PS00622">
    <property type="entry name" value="HTH_LUXR_1"/>
    <property type="match status" value="1"/>
</dbReference>
<dbReference type="AlphaFoldDB" id="A0A7Y8KXD3"/>
<comment type="caution">
    <text evidence="5">The sequence shown here is derived from an EMBL/GenBank/DDBJ whole genome shotgun (WGS) entry which is preliminary data.</text>
</comment>
<sequence>MSRCVLMMACCSASWDGRVMRPLQSTSDRINPTSGGPSMFDNARVFQILPLITDARSAGEVISLFREAVVGLGADAGVFLSCLRDDATRTSLRSLWACDPSWAADYALHRWFEHDPWLRYASCDAEPTRSSNLVFSSPKEVAFIRAAAEHGFASALIAPAPSSVGLSRVGVLCLGSADPERFEGEKYPQVRVLARALSMELHHSIAKSMREELLRGASLTEADLHLLRCEAAGHSSKVIGAAINLEAKTIDSRFQRVNAKLGAPDRRTAVRIARLYGLL</sequence>
<keyword evidence="6" id="KW-1185">Reference proteome</keyword>
<dbReference type="InterPro" id="IPR005143">
    <property type="entry name" value="TF_LuxR_autoind-bd_dom"/>
</dbReference>
<dbReference type="Proteomes" id="UP000545507">
    <property type="component" value="Unassembled WGS sequence"/>
</dbReference>
<accession>A0A7Y8KXD3</accession>
<dbReference type="SMART" id="SM00421">
    <property type="entry name" value="HTH_LUXR"/>
    <property type="match status" value="1"/>
</dbReference>
<feature type="domain" description="HTH luxR-type" evidence="4">
    <location>
        <begin position="233"/>
        <end position="260"/>
    </location>
</feature>